<evidence type="ECO:0000256" key="1">
    <source>
        <dbReference type="SAM" id="MobiDB-lite"/>
    </source>
</evidence>
<sequence length="107" mass="12306">MQADDDHRYGEDVATDDSVEDEDAKAIEQFEAKYQDYQERDAPEELSNVTTTDINTGEELPYFTWVPYKGPQGGRGWENTRTGEIRYELRKPGPREPDISEGVYRGI</sequence>
<proteinExistence type="predicted"/>
<comment type="caution">
    <text evidence="2">The sequence shown here is derived from an EMBL/GenBank/DDBJ whole genome shotgun (WGS) entry which is preliminary data.</text>
</comment>
<dbReference type="Proteomes" id="UP001596333">
    <property type="component" value="Unassembled WGS sequence"/>
</dbReference>
<dbReference type="AlphaFoldDB" id="A0ABD5UMV2"/>
<evidence type="ECO:0000313" key="3">
    <source>
        <dbReference type="Proteomes" id="UP001596333"/>
    </source>
</evidence>
<gene>
    <name evidence="2" type="ORF">ACFQEY_17530</name>
</gene>
<protein>
    <submittedName>
        <fullName evidence="2">Uncharacterized protein</fullName>
    </submittedName>
</protein>
<evidence type="ECO:0000313" key="2">
    <source>
        <dbReference type="EMBL" id="MFC6890792.1"/>
    </source>
</evidence>
<reference evidence="2 3" key="1">
    <citation type="journal article" date="2019" name="Int. J. Syst. Evol. Microbiol.">
        <title>The Global Catalogue of Microorganisms (GCM) 10K type strain sequencing project: providing services to taxonomists for standard genome sequencing and annotation.</title>
        <authorList>
            <consortium name="The Broad Institute Genomics Platform"/>
            <consortium name="The Broad Institute Genome Sequencing Center for Infectious Disease"/>
            <person name="Wu L."/>
            <person name="Ma J."/>
        </authorList>
    </citation>
    <scope>NUCLEOTIDE SEQUENCE [LARGE SCALE GENOMIC DNA]</scope>
    <source>
        <strain evidence="2 3">Y73</strain>
    </source>
</reference>
<feature type="compositionally biased region" description="Basic and acidic residues" evidence="1">
    <location>
        <begin position="1"/>
        <end position="11"/>
    </location>
</feature>
<organism evidence="2 3">
    <name type="scientific">Halorubrum trueperi</name>
    <dbReference type="NCBI Taxonomy" id="2004704"/>
    <lineage>
        <taxon>Archaea</taxon>
        <taxon>Methanobacteriati</taxon>
        <taxon>Methanobacteriota</taxon>
        <taxon>Stenosarchaea group</taxon>
        <taxon>Halobacteria</taxon>
        <taxon>Halobacteriales</taxon>
        <taxon>Haloferacaceae</taxon>
        <taxon>Halorubrum</taxon>
    </lineage>
</organism>
<dbReference type="EMBL" id="JBHSXI010000025">
    <property type="protein sequence ID" value="MFC6890792.1"/>
    <property type="molecule type" value="Genomic_DNA"/>
</dbReference>
<accession>A0ABD5UMV2</accession>
<dbReference type="RefSeq" id="WP_379771172.1">
    <property type="nucleotide sequence ID" value="NZ_JBHSXI010000025.1"/>
</dbReference>
<name>A0ABD5UMV2_9EURY</name>
<keyword evidence="3" id="KW-1185">Reference proteome</keyword>
<feature type="compositionally biased region" description="Acidic residues" evidence="1">
    <location>
        <begin position="13"/>
        <end position="22"/>
    </location>
</feature>
<feature type="region of interest" description="Disordered" evidence="1">
    <location>
        <begin position="1"/>
        <end position="22"/>
    </location>
</feature>